<feature type="transmembrane region" description="Helical" evidence="3">
    <location>
        <begin position="480"/>
        <end position="499"/>
    </location>
</feature>
<dbReference type="InterPro" id="IPR050697">
    <property type="entry name" value="Adenylyl/Guanylyl_Cyclase_3/4"/>
</dbReference>
<dbReference type="InterPro" id="IPR025698">
    <property type="entry name" value="2TM_dom"/>
</dbReference>
<dbReference type="PANTHER" id="PTHR43081:SF19">
    <property type="entry name" value="PH-SENSITIVE ADENYLATE CYCLASE RV1264"/>
    <property type="match status" value="1"/>
</dbReference>
<evidence type="ECO:0000313" key="5">
    <source>
        <dbReference type="EMBL" id="AFG38638.1"/>
    </source>
</evidence>
<proteinExistence type="predicted"/>
<evidence type="ECO:0000256" key="2">
    <source>
        <dbReference type="SAM" id="MobiDB-lite"/>
    </source>
</evidence>
<protein>
    <submittedName>
        <fullName evidence="5">Family 3 adenylate cyclase</fullName>
    </submittedName>
</protein>
<evidence type="ECO:0000313" key="6">
    <source>
        <dbReference type="Proteomes" id="UP000007383"/>
    </source>
</evidence>
<dbReference type="GO" id="GO:0004016">
    <property type="term" value="F:adenylate cyclase activity"/>
    <property type="evidence" value="ECO:0007669"/>
    <property type="project" value="UniProtKB-ARBA"/>
</dbReference>
<evidence type="ECO:0000256" key="3">
    <source>
        <dbReference type="SAM" id="Phobius"/>
    </source>
</evidence>
<keyword evidence="6" id="KW-1185">Reference proteome</keyword>
<dbReference type="SMART" id="SM00044">
    <property type="entry name" value="CYCc"/>
    <property type="match status" value="1"/>
</dbReference>
<dbReference type="EMBL" id="CP003282">
    <property type="protein sequence ID" value="AFG38638.1"/>
    <property type="molecule type" value="Genomic_DNA"/>
</dbReference>
<organism evidence="5 6">
    <name type="scientific">Spirochaeta africana (strain ATCC 700263 / DSM 8902 / Z-7692)</name>
    <dbReference type="NCBI Taxonomy" id="889378"/>
    <lineage>
        <taxon>Bacteria</taxon>
        <taxon>Pseudomonadati</taxon>
        <taxon>Spirochaetota</taxon>
        <taxon>Spirochaetia</taxon>
        <taxon>Spirochaetales</taxon>
        <taxon>Spirochaetaceae</taxon>
        <taxon>Spirochaeta</taxon>
    </lineage>
</organism>
<dbReference type="PATRIC" id="fig|889378.3.peg.2584"/>
<dbReference type="HOGENOM" id="CLU_362867_0_0_12"/>
<name>H9UM95_SPIAZ</name>
<keyword evidence="3" id="KW-0472">Membrane</keyword>
<feature type="compositionally biased region" description="Low complexity" evidence="2">
    <location>
        <begin position="320"/>
        <end position="337"/>
    </location>
</feature>
<dbReference type="STRING" id="889378.Spiaf_2612"/>
<gene>
    <name evidence="5" type="ordered locus">Spiaf_2612</name>
</gene>
<dbReference type="OrthoDB" id="367953at2"/>
<dbReference type="InterPro" id="IPR029787">
    <property type="entry name" value="Nucleotide_cyclase"/>
</dbReference>
<feature type="region of interest" description="Disordered" evidence="2">
    <location>
        <begin position="320"/>
        <end position="348"/>
    </location>
</feature>
<dbReference type="RefSeq" id="WP_014456620.1">
    <property type="nucleotide sequence ID" value="NC_017098.1"/>
</dbReference>
<dbReference type="PANTHER" id="PTHR43081">
    <property type="entry name" value="ADENYLATE CYCLASE, TERMINAL-DIFFERENTIATION SPECIFIC-RELATED"/>
    <property type="match status" value="1"/>
</dbReference>
<feature type="compositionally biased region" description="Low complexity" evidence="2">
    <location>
        <begin position="201"/>
        <end position="210"/>
    </location>
</feature>
<dbReference type="AlphaFoldDB" id="H9UM95"/>
<feature type="region of interest" description="Disordered" evidence="2">
    <location>
        <begin position="182"/>
        <end position="245"/>
    </location>
</feature>
<keyword evidence="3" id="KW-0812">Transmembrane</keyword>
<dbReference type="Gene3D" id="3.30.70.1230">
    <property type="entry name" value="Nucleotide cyclase"/>
    <property type="match status" value="1"/>
</dbReference>
<dbReference type="GO" id="GO:0035556">
    <property type="term" value="P:intracellular signal transduction"/>
    <property type="evidence" value="ECO:0007669"/>
    <property type="project" value="InterPro"/>
</dbReference>
<feature type="transmembrane region" description="Helical" evidence="3">
    <location>
        <begin position="505"/>
        <end position="526"/>
    </location>
</feature>
<keyword evidence="1" id="KW-0175">Coiled coil</keyword>
<dbReference type="CDD" id="cd07302">
    <property type="entry name" value="CHD"/>
    <property type="match status" value="1"/>
</dbReference>
<dbReference type="SUPFAM" id="SSF55073">
    <property type="entry name" value="Nucleotide cyclase"/>
    <property type="match status" value="1"/>
</dbReference>
<keyword evidence="3" id="KW-1133">Transmembrane helix</keyword>
<sequence length="733" mass="79318">MSSSDYRLAAIMFTDIVGFSRMMEQNEAETLQLLSSHNRLVADAIGEYNGTIIKSMGDGFLVDFPNTVQAVQAGVTILDRMHAWNVTRGGEPLQLRIGIHLGDIHFFDDDALGEGINIASRLQTVAQPGRIAISQDVYNMIVNKLSVPIEARGEVKLKNIQRSVPVYEIAVSAERPSAASTAATAATAAAQNSAERPPTTPAAANQTQAAHDNAERPPAAPAAAGAKQADPSPAGAHSDARRAEQTAALEQLVRATVLGEIKSRGRRITLDEAQELFPSVDDDTLRALQQLLHKGLIARSSGTGASGSPGAADANAAATGAAGSAGSRRGAYTPGRSGTTGSGYGSAPAHERDLFSRIGSALREAGILGGGGQQALTDQQYVEQYRAKVERDAGKHRAELAGHLGSYLGVNAFLFLINMVTSPGFPWFLFPLFGWGIGTLNHIHDVKRKQDAVRHLEALPNLDRAGLKMLQEYEQARSSMGAHIVSTVGTSALLVMINLVTSPGFPWSLIPIGAMGIGLVAHLAAYPGKIRKLRTRMERAGILVPSLPLFRPVNRLPKPGAEGYTRTQQARIIRSVILSQYKKARKAGAPLERDFPAVLDTYVNQIEDLEAKCIEVKGLVSSIPTADLERDLVQLQRRKASTDDQRLQREYAESIRQIEQHRASYRELVNQQEMLNLRLTGALNSLKQLQIDLVRMQSISHTHDSSMLEDLRVRSEDLTRYLSDVERGFAELG</sequence>
<dbReference type="Pfam" id="PF00211">
    <property type="entry name" value="Guanylate_cyc"/>
    <property type="match status" value="1"/>
</dbReference>
<evidence type="ECO:0000256" key="1">
    <source>
        <dbReference type="SAM" id="Coils"/>
    </source>
</evidence>
<dbReference type="PROSITE" id="PS50125">
    <property type="entry name" value="GUANYLATE_CYCLASE_2"/>
    <property type="match status" value="1"/>
</dbReference>
<feature type="transmembrane region" description="Helical" evidence="3">
    <location>
        <begin position="425"/>
        <end position="444"/>
    </location>
</feature>
<dbReference type="InterPro" id="IPR001054">
    <property type="entry name" value="A/G_cyclase"/>
</dbReference>
<feature type="coiled-coil region" evidence="1">
    <location>
        <begin position="625"/>
        <end position="671"/>
    </location>
</feature>
<dbReference type="Pfam" id="PF13239">
    <property type="entry name" value="2TM"/>
    <property type="match status" value="1"/>
</dbReference>
<feature type="domain" description="Guanylate cyclase" evidence="4">
    <location>
        <begin position="10"/>
        <end position="123"/>
    </location>
</feature>
<evidence type="ECO:0000259" key="4">
    <source>
        <dbReference type="PROSITE" id="PS50125"/>
    </source>
</evidence>
<dbReference type="KEGG" id="sfc:Spiaf_2612"/>
<feature type="compositionally biased region" description="Low complexity" evidence="2">
    <location>
        <begin position="221"/>
        <end position="234"/>
    </location>
</feature>
<reference evidence="6" key="1">
    <citation type="journal article" date="2013" name="Stand. Genomic Sci.">
        <title>Complete genome sequence of the halophilic bacterium Spirochaeta africana type strain (Z-7692(T)) from the alkaline Lake Magadi in the East African Rift.</title>
        <authorList>
            <person name="Liolos K."/>
            <person name="Abt B."/>
            <person name="Scheuner C."/>
            <person name="Teshima H."/>
            <person name="Held B."/>
            <person name="Lapidus A."/>
            <person name="Nolan M."/>
            <person name="Lucas S."/>
            <person name="Deshpande S."/>
            <person name="Cheng J.F."/>
            <person name="Tapia R."/>
            <person name="Goodwin L.A."/>
            <person name="Pitluck S."/>
            <person name="Pagani I."/>
            <person name="Ivanova N."/>
            <person name="Mavromatis K."/>
            <person name="Mikhailova N."/>
            <person name="Huntemann M."/>
            <person name="Pati A."/>
            <person name="Chen A."/>
            <person name="Palaniappan K."/>
            <person name="Land M."/>
            <person name="Rohde M."/>
            <person name="Tindall B.J."/>
            <person name="Detter J.C."/>
            <person name="Goker M."/>
            <person name="Bristow J."/>
            <person name="Eisen J.A."/>
            <person name="Markowitz V."/>
            <person name="Hugenholtz P."/>
            <person name="Woyke T."/>
            <person name="Klenk H.P."/>
            <person name="Kyrpides N.C."/>
        </authorList>
    </citation>
    <scope>NUCLEOTIDE SEQUENCE</scope>
    <source>
        <strain evidence="6">ATCC 700263 / DSM 8902 / Z-7692</strain>
    </source>
</reference>
<dbReference type="GO" id="GO:0006171">
    <property type="term" value="P:cAMP biosynthetic process"/>
    <property type="evidence" value="ECO:0007669"/>
    <property type="project" value="TreeGrafter"/>
</dbReference>
<accession>H9UM95</accession>
<dbReference type="eggNOG" id="COG2114">
    <property type="taxonomic scope" value="Bacteria"/>
</dbReference>
<dbReference type="Proteomes" id="UP000007383">
    <property type="component" value="Chromosome"/>
</dbReference>